<evidence type="ECO:0000313" key="2">
    <source>
        <dbReference type="Proteomes" id="UP000383932"/>
    </source>
</evidence>
<dbReference type="EMBL" id="SSOP01000005">
    <property type="protein sequence ID" value="KAB5595872.1"/>
    <property type="molecule type" value="Genomic_DNA"/>
</dbReference>
<reference evidence="1 2" key="1">
    <citation type="journal article" date="2019" name="Fungal Biol. Biotechnol.">
        <title>Draft genome sequence of fastidious pathogen Ceratobasidium theobromae, which causes vascular-streak dieback in Theobroma cacao.</title>
        <authorList>
            <person name="Ali S.S."/>
            <person name="Asman A."/>
            <person name="Shao J."/>
            <person name="Firmansyah A.P."/>
            <person name="Susilo A.W."/>
            <person name="Rosmana A."/>
            <person name="McMahon P."/>
            <person name="Junaid M."/>
            <person name="Guest D."/>
            <person name="Kheng T.Y."/>
            <person name="Meinhardt L.W."/>
            <person name="Bailey B.A."/>
        </authorList>
    </citation>
    <scope>NUCLEOTIDE SEQUENCE [LARGE SCALE GENOMIC DNA]</scope>
    <source>
        <strain evidence="1 2">CT2</strain>
    </source>
</reference>
<dbReference type="Proteomes" id="UP000383932">
    <property type="component" value="Unassembled WGS sequence"/>
</dbReference>
<sequence>MLSAFPTRPMPEVARCGLDLIHRTPSAHVTLEEEVDGASDEPGDRAEHYIFTTITFLVSIPKAAGLV</sequence>
<evidence type="ECO:0000313" key="1">
    <source>
        <dbReference type="EMBL" id="KAB5595872.1"/>
    </source>
</evidence>
<proteinExistence type="predicted"/>
<name>A0A5N5QVU4_9AGAM</name>
<accession>A0A5N5QVU4</accession>
<keyword evidence="2" id="KW-1185">Reference proteome</keyword>
<gene>
    <name evidence="1" type="ORF">CTheo_636</name>
</gene>
<comment type="caution">
    <text evidence="1">The sequence shown here is derived from an EMBL/GenBank/DDBJ whole genome shotgun (WGS) entry which is preliminary data.</text>
</comment>
<organism evidence="1 2">
    <name type="scientific">Ceratobasidium theobromae</name>
    <dbReference type="NCBI Taxonomy" id="1582974"/>
    <lineage>
        <taxon>Eukaryota</taxon>
        <taxon>Fungi</taxon>
        <taxon>Dikarya</taxon>
        <taxon>Basidiomycota</taxon>
        <taxon>Agaricomycotina</taxon>
        <taxon>Agaricomycetes</taxon>
        <taxon>Cantharellales</taxon>
        <taxon>Ceratobasidiaceae</taxon>
        <taxon>Ceratobasidium</taxon>
    </lineage>
</organism>
<protein>
    <submittedName>
        <fullName evidence="1">Uncharacterized protein</fullName>
    </submittedName>
</protein>
<dbReference type="AlphaFoldDB" id="A0A5N5QVU4"/>